<dbReference type="Proteomes" id="UP001497457">
    <property type="component" value="Chromosome 14rd"/>
</dbReference>
<feature type="region of interest" description="Disordered" evidence="1">
    <location>
        <begin position="303"/>
        <end position="345"/>
    </location>
</feature>
<evidence type="ECO:0000313" key="2">
    <source>
        <dbReference type="EMBL" id="CAL4922195.1"/>
    </source>
</evidence>
<keyword evidence="3" id="KW-1185">Reference proteome</keyword>
<dbReference type="AlphaFoldDB" id="A0ABC8X7H5"/>
<name>A0ABC8X7H5_9POAL</name>
<accession>A0ABC8X7H5</accession>
<evidence type="ECO:0000256" key="1">
    <source>
        <dbReference type="SAM" id="MobiDB-lite"/>
    </source>
</evidence>
<reference evidence="2 3" key="2">
    <citation type="submission" date="2024-10" db="EMBL/GenBank/DDBJ databases">
        <authorList>
            <person name="Ryan C."/>
        </authorList>
    </citation>
    <scope>NUCLEOTIDE SEQUENCE [LARGE SCALE GENOMIC DNA]</scope>
</reference>
<feature type="compositionally biased region" description="Low complexity" evidence="1">
    <location>
        <begin position="68"/>
        <end position="77"/>
    </location>
</feature>
<protein>
    <submittedName>
        <fullName evidence="2">Uncharacterized protein</fullName>
    </submittedName>
</protein>
<feature type="region of interest" description="Disordered" evidence="1">
    <location>
        <begin position="1"/>
        <end position="290"/>
    </location>
</feature>
<feature type="compositionally biased region" description="Gly residues" evidence="1">
    <location>
        <begin position="109"/>
        <end position="120"/>
    </location>
</feature>
<feature type="compositionally biased region" description="Basic and acidic residues" evidence="1">
    <location>
        <begin position="275"/>
        <end position="285"/>
    </location>
</feature>
<sequence>MEDSVGEEERREQGEKMAQPKAHQEEEVVAAGGVGGCGGEPAQDGGFLSAMASKIGATMSGANGSGGEANAAAASDGEAPERDDGGEPGEEGGFLSAMASKIGAAMSGANGGSESDGGGAAAAVASNDEGKEKDEGDGGGGIFHKLLSSSHHSSSPASGALETEEVKGEEKGQGVADEQAGILSTMASKIGMGMAMSGANGNGNHGTEDGTETSNGHAVDGSNGEEKGGDGNGGGGILNAMASKIGMAVSGANGDEDHEGSEVNAKTVNDNAVDGSKDDENREETNGGGGILSAVASKIGMAVSGANGNGNHSTDDGAKTSNGDIIVHGSNGQEEEKKGRDASGAGIVEQIISNLPSEDQAPDYEEASLLIAIIED</sequence>
<dbReference type="EMBL" id="OZ075124">
    <property type="protein sequence ID" value="CAL4922195.1"/>
    <property type="molecule type" value="Genomic_DNA"/>
</dbReference>
<organism evidence="2 3">
    <name type="scientific">Urochloa decumbens</name>
    <dbReference type="NCBI Taxonomy" id="240449"/>
    <lineage>
        <taxon>Eukaryota</taxon>
        <taxon>Viridiplantae</taxon>
        <taxon>Streptophyta</taxon>
        <taxon>Embryophyta</taxon>
        <taxon>Tracheophyta</taxon>
        <taxon>Spermatophyta</taxon>
        <taxon>Magnoliopsida</taxon>
        <taxon>Liliopsida</taxon>
        <taxon>Poales</taxon>
        <taxon>Poaceae</taxon>
        <taxon>PACMAD clade</taxon>
        <taxon>Panicoideae</taxon>
        <taxon>Panicodae</taxon>
        <taxon>Paniceae</taxon>
        <taxon>Melinidinae</taxon>
        <taxon>Urochloa</taxon>
    </lineage>
</organism>
<proteinExistence type="predicted"/>
<evidence type="ECO:0000313" key="3">
    <source>
        <dbReference type="Proteomes" id="UP001497457"/>
    </source>
</evidence>
<reference evidence="3" key="1">
    <citation type="submission" date="2024-06" db="EMBL/GenBank/DDBJ databases">
        <authorList>
            <person name="Ryan C."/>
        </authorList>
    </citation>
    <scope>NUCLEOTIDE SEQUENCE [LARGE SCALE GENOMIC DNA]</scope>
</reference>
<gene>
    <name evidence="2" type="ORF">URODEC1_LOCUS21544</name>
</gene>